<reference evidence="2 3" key="1">
    <citation type="submission" date="2019-09" db="EMBL/GenBank/DDBJ databases">
        <authorList>
            <person name="Park J.-S."/>
            <person name="Choi H.-J."/>
        </authorList>
    </citation>
    <scope>NUCLEOTIDE SEQUENCE [LARGE SCALE GENOMIC DNA]</scope>
    <source>
        <strain evidence="2 3">176SS1-4</strain>
    </source>
</reference>
<comment type="caution">
    <text evidence="2">The sequence shown here is derived from an EMBL/GenBank/DDBJ whole genome shotgun (WGS) entry which is preliminary data.</text>
</comment>
<name>A0A5J5GF77_9RHOB</name>
<organism evidence="2 3">
    <name type="scientific">Histidinibacterium aquaticum</name>
    <dbReference type="NCBI Taxonomy" id="2613962"/>
    <lineage>
        <taxon>Bacteria</taxon>
        <taxon>Pseudomonadati</taxon>
        <taxon>Pseudomonadota</taxon>
        <taxon>Alphaproteobacteria</taxon>
        <taxon>Rhodobacterales</taxon>
        <taxon>Paracoccaceae</taxon>
        <taxon>Histidinibacterium</taxon>
    </lineage>
</organism>
<evidence type="ECO:0000313" key="3">
    <source>
        <dbReference type="Proteomes" id="UP000326554"/>
    </source>
</evidence>
<evidence type="ECO:0000256" key="1">
    <source>
        <dbReference type="SAM" id="SignalP"/>
    </source>
</evidence>
<dbReference type="Proteomes" id="UP000326554">
    <property type="component" value="Unassembled WGS sequence"/>
</dbReference>
<feature type="chain" id="PRO_5023902302" evidence="1">
    <location>
        <begin position="20"/>
        <end position="232"/>
    </location>
</feature>
<keyword evidence="3" id="KW-1185">Reference proteome</keyword>
<accession>A0A5J5GF77</accession>
<keyword evidence="1" id="KW-0732">Signal</keyword>
<feature type="signal peptide" evidence="1">
    <location>
        <begin position="1"/>
        <end position="19"/>
    </location>
</feature>
<dbReference type="AlphaFoldDB" id="A0A5J5GF77"/>
<protein>
    <submittedName>
        <fullName evidence="2">Uncharacterized protein</fullName>
    </submittedName>
</protein>
<evidence type="ECO:0000313" key="2">
    <source>
        <dbReference type="EMBL" id="KAA9006687.1"/>
    </source>
</evidence>
<sequence>MIRLALPLAMLASPLAAQTWTPPEGCTGFLTVQQRGCMMSNHYTCEGDPEGHQWRVDFVEQGPVFASRINSETEWVESLGLVTGTRSVLEEDPEDPASLTELLESGIDTYDFVTITETLDEEGSEETRYRGADVLTGETVEIDGHELLAMTYTTEVKEEGADWTRQEGTNYVMEDERLFLPGTSAQVNEDGTMGPERDNRPVQIIEPGEEGFFASEPIYDCGVQDISLEVTE</sequence>
<dbReference type="RefSeq" id="WP_150445705.1">
    <property type="nucleotide sequence ID" value="NZ_VYQE01000004.1"/>
</dbReference>
<dbReference type="EMBL" id="VYQE01000004">
    <property type="protein sequence ID" value="KAA9006687.1"/>
    <property type="molecule type" value="Genomic_DNA"/>
</dbReference>
<proteinExistence type="predicted"/>
<gene>
    <name evidence="2" type="ORF">F3S47_12940</name>
</gene>